<keyword evidence="2" id="KW-1185">Reference proteome</keyword>
<accession>A0ACC1T1D3</accession>
<gene>
    <name evidence="1" type="ORF">NM688_g4890</name>
</gene>
<dbReference type="EMBL" id="JANHOG010000854">
    <property type="protein sequence ID" value="KAJ3551145.1"/>
    <property type="molecule type" value="Genomic_DNA"/>
</dbReference>
<organism evidence="1 2">
    <name type="scientific">Phlebia brevispora</name>
    <dbReference type="NCBI Taxonomy" id="194682"/>
    <lineage>
        <taxon>Eukaryota</taxon>
        <taxon>Fungi</taxon>
        <taxon>Dikarya</taxon>
        <taxon>Basidiomycota</taxon>
        <taxon>Agaricomycotina</taxon>
        <taxon>Agaricomycetes</taxon>
        <taxon>Polyporales</taxon>
        <taxon>Meruliaceae</taxon>
        <taxon>Phlebia</taxon>
    </lineage>
</organism>
<comment type="caution">
    <text evidence="1">The sequence shown here is derived from an EMBL/GenBank/DDBJ whole genome shotgun (WGS) entry which is preliminary data.</text>
</comment>
<name>A0ACC1T1D3_9APHY</name>
<sequence>MANPRQRRKLRSGSYKPIRHSKRAQKNLKKQPPIRGPKVLQDAWDRHKTVKQNYEALGLVASLNPTASGGVEQPLVPVLADEHSMEVDAAPEASTSTAEGTSALPKGFGRIVRDEDGNIIDIELAEEDTEEIAEAADRLIEDIPDPSKQEALAGWVALGSSTAASGCVSNTSDTHVVQSGSYLDVPIKLAADDIRKFRRSRSYEFRFRSVREHKRRTNATLRLERRIRRAAALGCKTRPRCRRDGEG</sequence>
<evidence type="ECO:0000313" key="2">
    <source>
        <dbReference type="Proteomes" id="UP001148662"/>
    </source>
</evidence>
<protein>
    <submittedName>
        <fullName evidence="1">Uncharacterized protein</fullName>
    </submittedName>
</protein>
<proteinExistence type="predicted"/>
<dbReference type="Proteomes" id="UP001148662">
    <property type="component" value="Unassembled WGS sequence"/>
</dbReference>
<evidence type="ECO:0000313" key="1">
    <source>
        <dbReference type="EMBL" id="KAJ3551145.1"/>
    </source>
</evidence>
<reference evidence="1" key="1">
    <citation type="submission" date="2022-07" db="EMBL/GenBank/DDBJ databases">
        <title>Genome Sequence of Phlebia brevispora.</title>
        <authorList>
            <person name="Buettner E."/>
        </authorList>
    </citation>
    <scope>NUCLEOTIDE SEQUENCE</scope>
    <source>
        <strain evidence="1">MPL23</strain>
    </source>
</reference>